<keyword evidence="12" id="KW-1185">Reference proteome</keyword>
<evidence type="ECO:0000256" key="5">
    <source>
        <dbReference type="ARBA" id="ARBA00022729"/>
    </source>
</evidence>
<evidence type="ECO:0000259" key="10">
    <source>
        <dbReference type="Pfam" id="PF01593"/>
    </source>
</evidence>
<dbReference type="PRINTS" id="PR00891">
    <property type="entry name" value="RABGDIREP"/>
</dbReference>
<proteinExistence type="inferred from homology"/>
<evidence type="ECO:0000256" key="6">
    <source>
        <dbReference type="ARBA" id="ARBA00022827"/>
    </source>
</evidence>
<dbReference type="AlphaFoldDB" id="A0A3N0XWE4"/>
<evidence type="ECO:0000256" key="7">
    <source>
        <dbReference type="ARBA" id="ARBA00022857"/>
    </source>
</evidence>
<dbReference type="InterPro" id="IPR018203">
    <property type="entry name" value="GDP_dissociation_inhibitor"/>
</dbReference>
<dbReference type="Gene3D" id="3.50.50.60">
    <property type="entry name" value="FAD/NAD(P)-binding domain"/>
    <property type="match status" value="2"/>
</dbReference>
<evidence type="ECO:0000256" key="3">
    <source>
        <dbReference type="ARBA" id="ARBA00022468"/>
    </source>
</evidence>
<comment type="similarity">
    <text evidence="2">Belongs to the carotenoid/retinoid oxidoreductase family. CrtISO subfamily.</text>
</comment>
<dbReference type="OrthoDB" id="38045at2759"/>
<keyword evidence="4" id="KW-0285">Flavoprotein</keyword>
<accession>A0A3N0XWE4</accession>
<keyword evidence="3" id="KW-0343">GTPase activation</keyword>
<keyword evidence="5 9" id="KW-0732">Signal</keyword>
<evidence type="ECO:0000313" key="11">
    <source>
        <dbReference type="EMBL" id="ROJ94860.1"/>
    </source>
</evidence>
<dbReference type="InterPro" id="IPR052206">
    <property type="entry name" value="Retinol_saturase"/>
</dbReference>
<evidence type="ECO:0000256" key="2">
    <source>
        <dbReference type="ARBA" id="ARBA00005855"/>
    </source>
</evidence>
<dbReference type="Proteomes" id="UP000281406">
    <property type="component" value="Unassembled WGS sequence"/>
</dbReference>
<dbReference type="PANTHER" id="PTHR46091:SF2">
    <property type="entry name" value="AMINE OXIDASE DOMAIN-CONTAINING PROTEIN"/>
    <property type="match status" value="1"/>
</dbReference>
<evidence type="ECO:0000256" key="8">
    <source>
        <dbReference type="ARBA" id="ARBA00023027"/>
    </source>
</evidence>
<sequence>MRWFLLFSEWLVDWARGTYWYLFGRRSGLCKTPISPQSSLAIDERKKNRVLRKEFDEFQVPRNLDVIVIGSGIGGLTAAATLAKLGKKVLVLEQDKQAGGLCKTFTENGFEFDAGFHYVGQLHENGFLKVALDLITEGQVHFAEQGSHVDTVVIGKGKQYKKYTIYSGKKQMEAHLKKQFPNDTKAVEELFKIMKICSKKIHLLCMLKMVPLWFARFILWSGIADFISPIFRYSRTSTTDMVKSFTNNQDLLTVFSQIFYGVPPKQASCMIDALFLHHSKRGVYYPKGGAGEIPYHIIQVLEKHGGKVLVNAPVSSILVDGKRNAYGVAVKTEGEDVEVRAPVIISNVGMFTTFKKLLPPEIQANPGIQDYLHTLKPGKGFFQVFAGFNATKEDLGISSTNMRLYKSNNMDEVMEEYFASDKEDAPDNIPMMYVSFPSAKDPSSRTRFPGQSRMVIHTMVNPKWFGQWNNVNETERGQEYEEYKMRFANHLFDWACVHFPKLKEKLVMLHAVSPINMHGLGATYGSMLSAEHSLERYEPLNIAKIRCNTPVKNLYLSGQDVFSAGYSGALHGGLLCASSVVDHCLYIDLLLLQKKLKRKTVKKLE</sequence>
<comment type="caution">
    <text evidence="11">The sequence shown here is derived from an EMBL/GenBank/DDBJ whole genome shotgun (WGS) entry which is preliminary data.</text>
</comment>
<reference evidence="11 12" key="1">
    <citation type="submission" date="2018-10" db="EMBL/GenBank/DDBJ databases">
        <title>Genome assembly for a Yunnan-Guizhou Plateau 3E fish, Anabarilius grahami (Regan), and its evolutionary and genetic applications.</title>
        <authorList>
            <person name="Jiang W."/>
        </authorList>
    </citation>
    <scope>NUCLEOTIDE SEQUENCE [LARGE SCALE GENOMIC DNA]</scope>
    <source>
        <strain evidence="11">AG-KIZ</strain>
        <tissue evidence="11">Muscle</tissue>
    </source>
</reference>
<evidence type="ECO:0000256" key="9">
    <source>
        <dbReference type="SAM" id="SignalP"/>
    </source>
</evidence>
<dbReference type="InterPro" id="IPR002937">
    <property type="entry name" value="Amino_oxidase"/>
</dbReference>
<organism evidence="11 12">
    <name type="scientific">Anabarilius grahami</name>
    <name type="common">Kanglang fish</name>
    <name type="synonym">Barilius grahami</name>
    <dbReference type="NCBI Taxonomy" id="495550"/>
    <lineage>
        <taxon>Eukaryota</taxon>
        <taxon>Metazoa</taxon>
        <taxon>Chordata</taxon>
        <taxon>Craniata</taxon>
        <taxon>Vertebrata</taxon>
        <taxon>Euteleostomi</taxon>
        <taxon>Actinopterygii</taxon>
        <taxon>Neopterygii</taxon>
        <taxon>Teleostei</taxon>
        <taxon>Ostariophysi</taxon>
        <taxon>Cypriniformes</taxon>
        <taxon>Xenocyprididae</taxon>
        <taxon>Xenocypridinae</taxon>
        <taxon>Xenocypridinae incertae sedis</taxon>
        <taxon>Anabarilius</taxon>
    </lineage>
</organism>
<feature type="signal peptide" evidence="9">
    <location>
        <begin position="1"/>
        <end position="17"/>
    </location>
</feature>
<gene>
    <name evidence="11" type="ORF">DPX16_8064</name>
</gene>
<name>A0A3N0XWE4_ANAGA</name>
<feature type="chain" id="PRO_5017930551" evidence="9">
    <location>
        <begin position="18"/>
        <end position="605"/>
    </location>
</feature>
<dbReference type="GO" id="GO:0005096">
    <property type="term" value="F:GTPase activator activity"/>
    <property type="evidence" value="ECO:0007669"/>
    <property type="project" value="UniProtKB-KW"/>
</dbReference>
<evidence type="ECO:0000313" key="12">
    <source>
        <dbReference type="Proteomes" id="UP000281406"/>
    </source>
</evidence>
<dbReference type="Pfam" id="PF01593">
    <property type="entry name" value="Amino_oxidase"/>
    <property type="match status" value="1"/>
</dbReference>
<protein>
    <submittedName>
        <fullName evidence="11">All-trans-retinol 13,14-reductase</fullName>
    </submittedName>
</protein>
<evidence type="ECO:0000256" key="4">
    <source>
        <dbReference type="ARBA" id="ARBA00022630"/>
    </source>
</evidence>
<dbReference type="PANTHER" id="PTHR46091">
    <property type="entry name" value="BLR7054 PROTEIN"/>
    <property type="match status" value="1"/>
</dbReference>
<dbReference type="GO" id="GO:0016491">
    <property type="term" value="F:oxidoreductase activity"/>
    <property type="evidence" value="ECO:0007669"/>
    <property type="project" value="InterPro"/>
</dbReference>
<evidence type="ECO:0000256" key="1">
    <source>
        <dbReference type="ARBA" id="ARBA00005593"/>
    </source>
</evidence>
<comment type="similarity">
    <text evidence="1">Belongs to the Rab GDI family.</text>
</comment>
<keyword evidence="6" id="KW-0274">FAD</keyword>
<dbReference type="InterPro" id="IPR036188">
    <property type="entry name" value="FAD/NAD-bd_sf"/>
</dbReference>
<dbReference type="SUPFAM" id="SSF51905">
    <property type="entry name" value="FAD/NAD(P)-binding domain"/>
    <property type="match status" value="1"/>
</dbReference>
<dbReference type="GO" id="GO:0007264">
    <property type="term" value="P:small GTPase-mediated signal transduction"/>
    <property type="evidence" value="ECO:0007669"/>
    <property type="project" value="InterPro"/>
</dbReference>
<keyword evidence="8" id="KW-0520">NAD</keyword>
<dbReference type="GO" id="GO:0005092">
    <property type="term" value="F:GDP-dissociation inhibitor activity"/>
    <property type="evidence" value="ECO:0007669"/>
    <property type="project" value="InterPro"/>
</dbReference>
<feature type="domain" description="Amine oxidase" evidence="10">
    <location>
        <begin position="73"/>
        <end position="575"/>
    </location>
</feature>
<dbReference type="EMBL" id="RJVU01058740">
    <property type="protein sequence ID" value="ROJ94860.1"/>
    <property type="molecule type" value="Genomic_DNA"/>
</dbReference>
<keyword evidence="7" id="KW-0521">NADP</keyword>